<dbReference type="EMBL" id="FOME01000011">
    <property type="protein sequence ID" value="SFE45969.1"/>
    <property type="molecule type" value="Genomic_DNA"/>
</dbReference>
<dbReference type="AlphaFoldDB" id="A0A1H5X8N5"/>
<protein>
    <recommendedName>
        <fullName evidence="2">GmrSD restriction endonucleases C-terminal domain-containing protein</fullName>
    </recommendedName>
</protein>
<evidence type="ECO:0000313" key="4">
    <source>
        <dbReference type="EMBL" id="SFE45969.1"/>
    </source>
</evidence>
<keyword evidence="1" id="KW-0472">Membrane</keyword>
<dbReference type="InterPro" id="IPR011089">
    <property type="entry name" value="GmrSD_C"/>
</dbReference>
<name>A0A1H5X8N5_9PSEU</name>
<reference evidence="5 6" key="2">
    <citation type="submission" date="2016-10" db="EMBL/GenBank/DDBJ databases">
        <authorList>
            <person name="Varghese N."/>
            <person name="Submissions S."/>
        </authorList>
    </citation>
    <scope>NUCLEOTIDE SEQUENCE [LARGE SCALE GENOMIC DNA]</scope>
    <source>
        <strain evidence="6">ATCC 20501</strain>
        <strain evidence="4 5">CGMCC 4.3529</strain>
    </source>
</reference>
<accession>A0A1H5X8N5</accession>
<dbReference type="Pfam" id="PF07510">
    <property type="entry name" value="GmrSD_C"/>
    <property type="match status" value="1"/>
</dbReference>
<evidence type="ECO:0000313" key="3">
    <source>
        <dbReference type="EMBL" id="SEG08101.1"/>
    </source>
</evidence>
<proteinExistence type="predicted"/>
<evidence type="ECO:0000259" key="2">
    <source>
        <dbReference type="Pfam" id="PF07510"/>
    </source>
</evidence>
<organism evidence="3 6">
    <name type="scientific">Saccharopolyspora kobensis</name>
    <dbReference type="NCBI Taxonomy" id="146035"/>
    <lineage>
        <taxon>Bacteria</taxon>
        <taxon>Bacillati</taxon>
        <taxon>Actinomycetota</taxon>
        <taxon>Actinomycetes</taxon>
        <taxon>Pseudonocardiales</taxon>
        <taxon>Pseudonocardiaceae</taxon>
        <taxon>Saccharopolyspora</taxon>
    </lineage>
</organism>
<gene>
    <name evidence="3" type="ORF">SAMN02982929_01442</name>
    <name evidence="4" type="ORF">SAMN05216506_111183</name>
</gene>
<reference evidence="3" key="1">
    <citation type="submission" date="2016-10" db="EMBL/GenBank/DDBJ databases">
        <authorList>
            <person name="de Groot N.N."/>
        </authorList>
    </citation>
    <scope>NUCLEOTIDE SEQUENCE [LARGE SCALE GENOMIC DNA]</scope>
    <source>
        <strain evidence="3">ATCC 20501</strain>
    </source>
</reference>
<feature type="domain" description="GmrSD restriction endonucleases C-terminal" evidence="2">
    <location>
        <begin position="118"/>
        <end position="224"/>
    </location>
</feature>
<dbReference type="Proteomes" id="UP000199690">
    <property type="component" value="Unassembled WGS sequence"/>
</dbReference>
<dbReference type="Proteomes" id="UP000236729">
    <property type="component" value="Unassembled WGS sequence"/>
</dbReference>
<dbReference type="PANTHER" id="PTHR24094">
    <property type="entry name" value="SECRETED PROTEIN"/>
    <property type="match status" value="1"/>
</dbReference>
<accession>A0A1I2AQE1</accession>
<evidence type="ECO:0000313" key="5">
    <source>
        <dbReference type="Proteomes" id="UP000199690"/>
    </source>
</evidence>
<keyword evidence="1" id="KW-0812">Transmembrane</keyword>
<feature type="transmembrane region" description="Helical" evidence="1">
    <location>
        <begin position="21"/>
        <end position="39"/>
    </location>
</feature>
<evidence type="ECO:0000313" key="6">
    <source>
        <dbReference type="Proteomes" id="UP000236729"/>
    </source>
</evidence>
<dbReference type="EMBL" id="FNVB01000002">
    <property type="protein sequence ID" value="SEG08101.1"/>
    <property type="molecule type" value="Genomic_DNA"/>
</dbReference>
<keyword evidence="1" id="KW-1133">Transmembrane helix</keyword>
<sequence>MIAETSSSREKTLSGAVAKKSVWMSIVAAVLLALMWVVFESGLLDDARGSQPTGAAADQLEQLRVAPSGTMDGYSRERFKHWTSQPEAGKNCNTREAVLARDGQNVKTNNSCESVSGTWVSEYTGQQLTDASDIDIDHMVPLANAWRSGAKSWDDARREQFANDMDLPQLVAVDASSNRSKGDQDPSQWKPERAAWCDYATKWIEVKRGYDLTVTQEEKSALREMLATCS</sequence>
<dbReference type="PANTHER" id="PTHR24094:SF15">
    <property type="entry name" value="AMP-DEPENDENT SYNTHETASE_LIGASE DOMAIN-CONTAINING PROTEIN-RELATED"/>
    <property type="match status" value="1"/>
</dbReference>
<evidence type="ECO:0000256" key="1">
    <source>
        <dbReference type="SAM" id="Phobius"/>
    </source>
</evidence>
<dbReference type="RefSeq" id="WP_093356543.1">
    <property type="nucleotide sequence ID" value="NZ_JBEPDV010000157.1"/>
</dbReference>
<keyword evidence="5" id="KW-1185">Reference proteome</keyword>